<evidence type="ECO:0000256" key="15">
    <source>
        <dbReference type="RuleBase" id="RU003357"/>
    </source>
</evidence>
<keyword evidence="8" id="KW-0408">Iron</keyword>
<keyword evidence="11 14" id="KW-0472">Membrane</keyword>
<evidence type="ECO:0000259" key="18">
    <source>
        <dbReference type="Pfam" id="PF07715"/>
    </source>
</evidence>
<keyword evidence="13 14" id="KW-0998">Cell outer membrane</keyword>
<keyword evidence="9" id="KW-0406">Ion transport</keyword>
<evidence type="ECO:0000256" key="13">
    <source>
        <dbReference type="ARBA" id="ARBA00023237"/>
    </source>
</evidence>
<dbReference type="Pfam" id="PF07715">
    <property type="entry name" value="Plug"/>
    <property type="match status" value="1"/>
</dbReference>
<evidence type="ECO:0000256" key="9">
    <source>
        <dbReference type="ARBA" id="ARBA00023065"/>
    </source>
</evidence>
<evidence type="ECO:0000256" key="8">
    <source>
        <dbReference type="ARBA" id="ARBA00023004"/>
    </source>
</evidence>
<evidence type="ECO:0000256" key="10">
    <source>
        <dbReference type="ARBA" id="ARBA00023077"/>
    </source>
</evidence>
<dbReference type="Gene3D" id="2.170.130.10">
    <property type="entry name" value="TonB-dependent receptor, plug domain"/>
    <property type="match status" value="1"/>
</dbReference>
<dbReference type="InterPro" id="IPR010105">
    <property type="entry name" value="TonB_sidphr_rcpt"/>
</dbReference>
<keyword evidence="7 16" id="KW-0732">Signal</keyword>
<dbReference type="CDD" id="cd01347">
    <property type="entry name" value="ligand_gated_channel"/>
    <property type="match status" value="1"/>
</dbReference>
<keyword evidence="6 14" id="KW-0812">Transmembrane</keyword>
<evidence type="ECO:0000256" key="7">
    <source>
        <dbReference type="ARBA" id="ARBA00022729"/>
    </source>
</evidence>
<feature type="domain" description="TonB-dependent receptor plug" evidence="18">
    <location>
        <begin position="69"/>
        <end position="171"/>
    </location>
</feature>
<dbReference type="SUPFAM" id="SSF56935">
    <property type="entry name" value="Porins"/>
    <property type="match status" value="1"/>
</dbReference>
<keyword evidence="4 14" id="KW-1134">Transmembrane beta strand</keyword>
<sequence length="713" mass="77031">MIRNGRHSGRFLAAALAATPLAAEAADPAPVTLAPMVVTGEAPEQAPTAPVEGYVAARTATGTKTATPLAEVPQSVSVVGREEIDDRGATKVDEALRYTPGVFAQPFGTDSDTNWIYIRGFDATQSGVYQDGLQNYAFAFGSFYVDSFTLERIEVLKGASSVLYGGSNPGGLVNYVSKRPTGDRLRHIEFGIDDAGAAFTGIDVGDRVDAHFAYRFAGRVQGGDGHSDEAEGFRGVAAPSLTWTPNDSNTVTFLANYTFIDETHNGGAFLPYVGTVVDAPFGRIDRDANFTEPDQDKYVKRQASIGYEFEHLADDDLTFRQNFRYGHMELREVQLYPAGYSGFSPTPGPGNDLARVNWDHKTEVDTLLLDNQAEKSFATGPVRHTVLAGLDYKYFRLDQIQSSVSGTDIDAVDPVYGAPQGARTPYLDQEVTMHVAGLYAQDQIRFGDGWLVTLNGRYDRMRTLAEGTPAYDGNDGKLSGRAGLAYTFAGGVTPYVSYSTFFNPVLGSSSAGVFRPETGDQYEIGVKYAPEWIDGVFTAALFDLTRQNVVSGPFNAEVQIGEVRSRGLELEGKVNLTPNLKATGGLTLYHLEITDDADAGIVGNQPYLVPERMAALAVDYRFDREDLGGALEGVEVGGGVRHVGSSWADTANTLKVPAVTLYDARLGYAEEAWGVDLVAHNLFDKDYVSGCQGATVCAYGEGRTVMLKVHMNW</sequence>
<feature type="domain" description="TonB-dependent receptor-like beta-barrel" evidence="17">
    <location>
        <begin position="243"/>
        <end position="682"/>
    </location>
</feature>
<dbReference type="Pfam" id="PF00593">
    <property type="entry name" value="TonB_dep_Rec_b-barrel"/>
    <property type="match status" value="1"/>
</dbReference>
<evidence type="ECO:0000256" key="12">
    <source>
        <dbReference type="ARBA" id="ARBA00023170"/>
    </source>
</evidence>
<feature type="signal peptide" evidence="16">
    <location>
        <begin position="1"/>
        <end position="25"/>
    </location>
</feature>
<accession>A0A212KJC5</accession>
<dbReference type="PANTHER" id="PTHR32552">
    <property type="entry name" value="FERRICHROME IRON RECEPTOR-RELATED"/>
    <property type="match status" value="1"/>
</dbReference>
<dbReference type="InterPro" id="IPR039426">
    <property type="entry name" value="TonB-dep_rcpt-like"/>
</dbReference>
<evidence type="ECO:0000256" key="14">
    <source>
        <dbReference type="PROSITE-ProRule" id="PRU01360"/>
    </source>
</evidence>
<dbReference type="PANTHER" id="PTHR32552:SF68">
    <property type="entry name" value="FERRICHROME OUTER MEMBRANE TRANSPORTER_PHAGE RECEPTOR"/>
    <property type="match status" value="1"/>
</dbReference>
<organism evidence="19">
    <name type="scientific">uncultured Alphaproteobacteria bacterium</name>
    <dbReference type="NCBI Taxonomy" id="91750"/>
    <lineage>
        <taxon>Bacteria</taxon>
        <taxon>Pseudomonadati</taxon>
        <taxon>Pseudomonadota</taxon>
        <taxon>Alphaproteobacteria</taxon>
        <taxon>environmental samples</taxon>
    </lineage>
</organism>
<keyword evidence="10 15" id="KW-0798">TonB box</keyword>
<dbReference type="GO" id="GO:0015891">
    <property type="term" value="P:siderophore transport"/>
    <property type="evidence" value="ECO:0007669"/>
    <property type="project" value="InterPro"/>
</dbReference>
<evidence type="ECO:0000259" key="17">
    <source>
        <dbReference type="Pfam" id="PF00593"/>
    </source>
</evidence>
<dbReference type="EMBL" id="FLUO01000002">
    <property type="protein sequence ID" value="SBW11836.1"/>
    <property type="molecule type" value="Genomic_DNA"/>
</dbReference>
<evidence type="ECO:0000256" key="16">
    <source>
        <dbReference type="SAM" id="SignalP"/>
    </source>
</evidence>
<comment type="similarity">
    <text evidence="2 14 15">Belongs to the TonB-dependent receptor family.</text>
</comment>
<dbReference type="GO" id="GO:0038023">
    <property type="term" value="F:signaling receptor activity"/>
    <property type="evidence" value="ECO:0007669"/>
    <property type="project" value="InterPro"/>
</dbReference>
<gene>
    <name evidence="19" type="primary">fhuA</name>
    <name evidence="19" type="ORF">KL86APRO_20323</name>
</gene>
<keyword evidence="12 19" id="KW-0675">Receptor</keyword>
<keyword evidence="5" id="KW-0410">Iron transport</keyword>
<dbReference type="PROSITE" id="PS52016">
    <property type="entry name" value="TONB_DEPENDENT_REC_3"/>
    <property type="match status" value="1"/>
</dbReference>
<dbReference type="InterPro" id="IPR037066">
    <property type="entry name" value="Plug_dom_sf"/>
</dbReference>
<reference evidence="19" key="1">
    <citation type="submission" date="2016-04" db="EMBL/GenBank/DDBJ databases">
        <authorList>
            <person name="Evans L.H."/>
            <person name="Alamgir A."/>
            <person name="Owens N."/>
            <person name="Weber N.D."/>
            <person name="Virtaneva K."/>
            <person name="Barbian K."/>
            <person name="Babar A."/>
            <person name="Rosenke K."/>
        </authorList>
    </citation>
    <scope>NUCLEOTIDE SEQUENCE</scope>
    <source>
        <strain evidence="19">86</strain>
    </source>
</reference>
<evidence type="ECO:0000256" key="5">
    <source>
        <dbReference type="ARBA" id="ARBA00022496"/>
    </source>
</evidence>
<evidence type="ECO:0000256" key="4">
    <source>
        <dbReference type="ARBA" id="ARBA00022452"/>
    </source>
</evidence>
<keyword evidence="3 14" id="KW-0813">Transport</keyword>
<dbReference type="GO" id="GO:0015344">
    <property type="term" value="F:siderophore uptake transmembrane transporter activity"/>
    <property type="evidence" value="ECO:0007669"/>
    <property type="project" value="TreeGrafter"/>
</dbReference>
<feature type="chain" id="PRO_5012690885" evidence="16">
    <location>
        <begin position="26"/>
        <end position="713"/>
    </location>
</feature>
<evidence type="ECO:0000256" key="11">
    <source>
        <dbReference type="ARBA" id="ARBA00023136"/>
    </source>
</evidence>
<evidence type="ECO:0000256" key="2">
    <source>
        <dbReference type="ARBA" id="ARBA00009810"/>
    </source>
</evidence>
<protein>
    <submittedName>
        <fullName evidence="19">TonB-dependent siderophore receptor</fullName>
    </submittedName>
</protein>
<dbReference type="InterPro" id="IPR000531">
    <property type="entry name" value="Beta-barrel_TonB"/>
</dbReference>
<name>A0A212KJC5_9PROT</name>
<dbReference type="NCBIfam" id="TIGR01783">
    <property type="entry name" value="TonB-siderophor"/>
    <property type="match status" value="1"/>
</dbReference>
<dbReference type="AlphaFoldDB" id="A0A212KJC5"/>
<evidence type="ECO:0000256" key="6">
    <source>
        <dbReference type="ARBA" id="ARBA00022692"/>
    </source>
</evidence>
<proteinExistence type="inferred from homology"/>
<dbReference type="Gene3D" id="2.40.170.20">
    <property type="entry name" value="TonB-dependent receptor, beta-barrel domain"/>
    <property type="match status" value="1"/>
</dbReference>
<dbReference type="InterPro" id="IPR036942">
    <property type="entry name" value="Beta-barrel_TonB_sf"/>
</dbReference>
<evidence type="ECO:0000313" key="19">
    <source>
        <dbReference type="EMBL" id="SBW11836.1"/>
    </source>
</evidence>
<evidence type="ECO:0000256" key="1">
    <source>
        <dbReference type="ARBA" id="ARBA00004571"/>
    </source>
</evidence>
<dbReference type="GO" id="GO:0009279">
    <property type="term" value="C:cell outer membrane"/>
    <property type="evidence" value="ECO:0007669"/>
    <property type="project" value="UniProtKB-SubCell"/>
</dbReference>
<comment type="subcellular location">
    <subcellularLocation>
        <location evidence="1 14">Cell outer membrane</location>
        <topology evidence="1 14">Multi-pass membrane protein</topology>
    </subcellularLocation>
</comment>
<dbReference type="NCBIfam" id="NF010651">
    <property type="entry name" value="PRK14050.1"/>
    <property type="match status" value="1"/>
</dbReference>
<dbReference type="FunFam" id="2.170.130.10:FF:000001">
    <property type="entry name" value="Catecholate siderophore TonB-dependent receptor"/>
    <property type="match status" value="1"/>
</dbReference>
<evidence type="ECO:0000256" key="3">
    <source>
        <dbReference type="ARBA" id="ARBA00022448"/>
    </source>
</evidence>
<dbReference type="InterPro" id="IPR012910">
    <property type="entry name" value="Plug_dom"/>
</dbReference>